<proteinExistence type="predicted"/>
<dbReference type="Proteomes" id="UP000299102">
    <property type="component" value="Unassembled WGS sequence"/>
</dbReference>
<comment type="caution">
    <text evidence="1">The sequence shown here is derived from an EMBL/GenBank/DDBJ whole genome shotgun (WGS) entry which is preliminary data.</text>
</comment>
<evidence type="ECO:0000313" key="2">
    <source>
        <dbReference type="Proteomes" id="UP000299102"/>
    </source>
</evidence>
<dbReference type="AlphaFoldDB" id="A0A4C1SPF6"/>
<sequence length="189" mass="21049">MLNTWREQAIAKTKHAKLRKVTSLCIEALTPVASALTAPSLAKAISNFWKNIKKMFYLSKTGSSVVSPNWKGIIRYALLTPGKSINSGLYCQQLMRLKQEVEKKTAGTDQQKGVGLGLKDSGGILNLKDPNKPSIKIQSNYLPWLLRHLVILAESQKRRKTPINLISQLLMLLTSYSISLYHVSSENSP</sequence>
<evidence type="ECO:0000313" key="1">
    <source>
        <dbReference type="EMBL" id="GBP03854.1"/>
    </source>
</evidence>
<accession>A0A4C1SPF6</accession>
<organism evidence="1 2">
    <name type="scientific">Eumeta variegata</name>
    <name type="common">Bagworm moth</name>
    <name type="synonym">Eumeta japonica</name>
    <dbReference type="NCBI Taxonomy" id="151549"/>
    <lineage>
        <taxon>Eukaryota</taxon>
        <taxon>Metazoa</taxon>
        <taxon>Ecdysozoa</taxon>
        <taxon>Arthropoda</taxon>
        <taxon>Hexapoda</taxon>
        <taxon>Insecta</taxon>
        <taxon>Pterygota</taxon>
        <taxon>Neoptera</taxon>
        <taxon>Endopterygota</taxon>
        <taxon>Lepidoptera</taxon>
        <taxon>Glossata</taxon>
        <taxon>Ditrysia</taxon>
        <taxon>Tineoidea</taxon>
        <taxon>Psychidae</taxon>
        <taxon>Oiketicinae</taxon>
        <taxon>Eumeta</taxon>
    </lineage>
</organism>
<protein>
    <submittedName>
        <fullName evidence="1">Uncharacterized protein</fullName>
    </submittedName>
</protein>
<dbReference type="EMBL" id="BGZK01000011">
    <property type="protein sequence ID" value="GBP03854.1"/>
    <property type="molecule type" value="Genomic_DNA"/>
</dbReference>
<reference evidence="1 2" key="1">
    <citation type="journal article" date="2019" name="Commun. Biol.">
        <title>The bagworm genome reveals a unique fibroin gene that provides high tensile strength.</title>
        <authorList>
            <person name="Kono N."/>
            <person name="Nakamura H."/>
            <person name="Ohtoshi R."/>
            <person name="Tomita M."/>
            <person name="Numata K."/>
            <person name="Arakawa K."/>
        </authorList>
    </citation>
    <scope>NUCLEOTIDE SEQUENCE [LARGE SCALE GENOMIC DNA]</scope>
</reference>
<keyword evidence="2" id="KW-1185">Reference proteome</keyword>
<name>A0A4C1SPF6_EUMVA</name>
<gene>
    <name evidence="1" type="ORF">EVAR_2541_1</name>
</gene>